<evidence type="ECO:0000313" key="2">
    <source>
        <dbReference type="Proteomes" id="UP000190230"/>
    </source>
</evidence>
<protein>
    <submittedName>
        <fullName evidence="1">Uncharacterized protein</fullName>
    </submittedName>
</protein>
<reference evidence="2" key="1">
    <citation type="submission" date="2017-02" db="EMBL/GenBank/DDBJ databases">
        <authorList>
            <person name="Varghese N."/>
            <person name="Submissions S."/>
        </authorList>
    </citation>
    <scope>NUCLEOTIDE SEQUENCE [LARGE SCALE GENOMIC DNA]</scope>
    <source>
        <strain evidence="2">DSM 23405</strain>
    </source>
</reference>
<dbReference type="Proteomes" id="UP000190230">
    <property type="component" value="Unassembled WGS sequence"/>
</dbReference>
<dbReference type="RefSeq" id="WP_079718996.1">
    <property type="nucleotide sequence ID" value="NZ_FUYY01000001.1"/>
</dbReference>
<organism evidence="1 2">
    <name type="scientific">Salegentibacter holothuriorum</name>
    <dbReference type="NCBI Taxonomy" id="241145"/>
    <lineage>
        <taxon>Bacteria</taxon>
        <taxon>Pseudomonadati</taxon>
        <taxon>Bacteroidota</taxon>
        <taxon>Flavobacteriia</taxon>
        <taxon>Flavobacteriales</taxon>
        <taxon>Flavobacteriaceae</taxon>
        <taxon>Salegentibacter</taxon>
    </lineage>
</organism>
<keyword evidence="2" id="KW-1185">Reference proteome</keyword>
<accession>A0A1T5AAN7</accession>
<gene>
    <name evidence="1" type="ORF">SAMN05660776_0373</name>
</gene>
<dbReference type="AlphaFoldDB" id="A0A1T5AAN7"/>
<name>A0A1T5AAN7_9FLAO</name>
<sequence length="187" mass="21316">MKKLILSLLCFTIVGMVYGQGIIKLDELKMEFNPKSLEIDETSNVLTFQVSEDYVGQFHANPLRYAKENFSIEDFIEANQNKGYNKYVVSFLTNKGKLIVNYDKDGEVISSNQRFIDVNLPNKTIVKVLRANEGYRIIGTKHLAYSKSGWTIDKEFYKVKLENGKNRKNVKMNISRDATGVAVATLD</sequence>
<evidence type="ECO:0000313" key="1">
    <source>
        <dbReference type="EMBL" id="SKB32071.1"/>
    </source>
</evidence>
<proteinExistence type="predicted"/>
<dbReference type="EMBL" id="FUYY01000001">
    <property type="protein sequence ID" value="SKB32071.1"/>
    <property type="molecule type" value="Genomic_DNA"/>
</dbReference>
<dbReference type="OrthoDB" id="1442029at2"/>